<evidence type="ECO:0000259" key="1">
    <source>
        <dbReference type="PROSITE" id="PS51085"/>
    </source>
</evidence>
<dbReference type="InterPro" id="IPR008333">
    <property type="entry name" value="Cbr1-like_FAD-bd_dom"/>
</dbReference>
<dbReference type="SUPFAM" id="SSF63380">
    <property type="entry name" value="Riboflavin synthase domain-like"/>
    <property type="match status" value="1"/>
</dbReference>
<dbReference type="InterPro" id="IPR017938">
    <property type="entry name" value="Riboflavin_synthase-like_b-brl"/>
</dbReference>
<dbReference type="InterPro" id="IPR036010">
    <property type="entry name" value="2Fe-2S_ferredoxin-like_sf"/>
</dbReference>
<dbReference type="PROSITE" id="PS51340">
    <property type="entry name" value="MOSC"/>
    <property type="match status" value="1"/>
</dbReference>
<dbReference type="PANTHER" id="PTHR30212">
    <property type="entry name" value="PROTEIN YIIM"/>
    <property type="match status" value="1"/>
</dbReference>
<name>A0ABV0MEY7_9HYPH</name>
<dbReference type="InterPro" id="IPR001433">
    <property type="entry name" value="OxRdtase_FAD/NAD-bd"/>
</dbReference>
<dbReference type="Pfam" id="PF03473">
    <property type="entry name" value="MOSC"/>
    <property type="match status" value="1"/>
</dbReference>
<dbReference type="PANTHER" id="PTHR30212:SF2">
    <property type="entry name" value="PROTEIN YIIM"/>
    <property type="match status" value="1"/>
</dbReference>
<reference evidence="4 5" key="1">
    <citation type="submission" date="2024-05" db="EMBL/GenBank/DDBJ databases">
        <title>Neorhizobium sp. Rsf11, a plant growth promoting and heavy metal resistant PAH-degrader.</title>
        <authorList>
            <person name="Golubev S.N."/>
            <person name="Muratova A.Y."/>
            <person name="Markelova M.I."/>
        </authorList>
    </citation>
    <scope>NUCLEOTIDE SEQUENCE [LARGE SCALE GENOMIC DNA]</scope>
    <source>
        <strain evidence="4 5">Rsf11</strain>
    </source>
</reference>
<dbReference type="SUPFAM" id="SSF50800">
    <property type="entry name" value="PK beta-barrel domain-like"/>
    <property type="match status" value="1"/>
</dbReference>
<protein>
    <submittedName>
        <fullName evidence="4">MOSC and FAD-binding oxidoreductase domain-containing protein</fullName>
        <ecNumber evidence="4">2.8.1.9</ecNumber>
    </submittedName>
</protein>
<dbReference type="Pfam" id="PF00111">
    <property type="entry name" value="Fer2"/>
    <property type="match status" value="1"/>
</dbReference>
<evidence type="ECO:0000313" key="4">
    <source>
        <dbReference type="EMBL" id="MEQ1409399.1"/>
    </source>
</evidence>
<sequence>MPRLLSVNVGRPRDVIGHGRMIRTAIWKTPVDGRVMARQLNIDGDEQADLAGHGGEQRAVLVYQLQSYRFWEELLARAPMEPGQFGENLTVDGMPDDEVCIGDQYRIGQALFEVSQPRVTCHKLGVRLGRNDMPSLLVSHRRPGFYMRVIEEGELGVGDRIEKIASGPHAMTVASVNSLLYSPEHPEDQLQKAAKLEALSPGWRQSFEVLLAASGKSQGNPGLRPEPRAAPAWSGFRDFKVIGLYDETADVKTFELAAADRRPLPKPKAGQHVVLRLPAGDQNSLIRSYSLSGDPQSSHYRISVKRESGGLAGTYLHERIGLGDILEVSAPRGAFILEPMSSGPVTFISAGIGITPVLSMLHAVLAERPTGEGIWWIHGARDRLHHAFAEETHRLLGNASKALARTVFSQPTSDDRRGTDYDVAGHIDLQLIRAMGIPKYSQFYLCGPQAFLRDICEGLQEWGVVTDDIHVETFGSALRFGPDVPPHPPVLAEGAGPAVTFLKSNLTVRWDSRYPSILDLAEACSVPVTWSCRAGVCHRCETAVVDGMIDYSPAPIDPPQPGVILICCAKPTADLQLDL</sequence>
<gene>
    <name evidence="4" type="ORF">ABK249_31335</name>
</gene>
<evidence type="ECO:0000259" key="3">
    <source>
        <dbReference type="PROSITE" id="PS51384"/>
    </source>
</evidence>
<dbReference type="InterPro" id="IPR001041">
    <property type="entry name" value="2Fe-2S_ferredoxin-type"/>
</dbReference>
<accession>A0ABV0MEY7</accession>
<comment type="caution">
    <text evidence="4">The sequence shown here is derived from an EMBL/GenBank/DDBJ whole genome shotgun (WGS) entry which is preliminary data.</text>
</comment>
<dbReference type="PROSITE" id="PS51085">
    <property type="entry name" value="2FE2S_FER_2"/>
    <property type="match status" value="1"/>
</dbReference>
<dbReference type="Gene3D" id="3.10.20.30">
    <property type="match status" value="1"/>
</dbReference>
<feature type="domain" description="2Fe-2S ferredoxin-type" evidence="1">
    <location>
        <begin position="497"/>
        <end position="579"/>
    </location>
</feature>
<dbReference type="RefSeq" id="WP_227705495.1">
    <property type="nucleotide sequence ID" value="NZ_JBEAAL010000043.1"/>
</dbReference>
<organism evidence="4 5">
    <name type="scientific">Neorhizobium phenanthreniclasticum</name>
    <dbReference type="NCBI Taxonomy" id="3157917"/>
    <lineage>
        <taxon>Bacteria</taxon>
        <taxon>Pseudomonadati</taxon>
        <taxon>Pseudomonadota</taxon>
        <taxon>Alphaproteobacteria</taxon>
        <taxon>Hyphomicrobiales</taxon>
        <taxon>Rhizobiaceae</taxon>
        <taxon>Rhizobium/Agrobacterium group</taxon>
        <taxon>Neorhizobium</taxon>
    </lineage>
</organism>
<dbReference type="InterPro" id="IPR011037">
    <property type="entry name" value="Pyrv_Knase-like_insert_dom_sf"/>
</dbReference>
<dbReference type="InterPro" id="IPR005163">
    <property type="entry name" value="Tri_helical_YiiM-like"/>
</dbReference>
<dbReference type="CDD" id="cd06184">
    <property type="entry name" value="flavohem_like_fad_nad_binding"/>
    <property type="match status" value="1"/>
</dbReference>
<dbReference type="Gene3D" id="2.40.30.10">
    <property type="entry name" value="Translation factors"/>
    <property type="match status" value="1"/>
</dbReference>
<dbReference type="Pfam" id="PF03475">
    <property type="entry name" value="YiiM_3-alpha"/>
    <property type="match status" value="1"/>
</dbReference>
<dbReference type="InterPro" id="IPR012675">
    <property type="entry name" value="Beta-grasp_dom_sf"/>
</dbReference>
<feature type="domain" description="MOSC" evidence="2">
    <location>
        <begin position="29"/>
        <end position="164"/>
    </location>
</feature>
<dbReference type="Pfam" id="PF00970">
    <property type="entry name" value="FAD_binding_6"/>
    <property type="match status" value="1"/>
</dbReference>
<dbReference type="InterPro" id="IPR017927">
    <property type="entry name" value="FAD-bd_FR_type"/>
</dbReference>
<dbReference type="PRINTS" id="PR00410">
    <property type="entry name" value="PHEHYDRXLASE"/>
</dbReference>
<dbReference type="SUPFAM" id="SSF52343">
    <property type="entry name" value="Ferredoxin reductase-like, C-terminal NADP-linked domain"/>
    <property type="match status" value="1"/>
</dbReference>
<dbReference type="Proteomes" id="UP001496627">
    <property type="component" value="Unassembled WGS sequence"/>
</dbReference>
<keyword evidence="4" id="KW-0808">Transferase</keyword>
<dbReference type="Pfam" id="PF00175">
    <property type="entry name" value="NAD_binding_1"/>
    <property type="match status" value="1"/>
</dbReference>
<evidence type="ECO:0000259" key="2">
    <source>
        <dbReference type="PROSITE" id="PS51340"/>
    </source>
</evidence>
<dbReference type="PROSITE" id="PS51384">
    <property type="entry name" value="FAD_FR"/>
    <property type="match status" value="1"/>
</dbReference>
<dbReference type="SUPFAM" id="SSF54292">
    <property type="entry name" value="2Fe-2S ferredoxin-like"/>
    <property type="match status" value="1"/>
</dbReference>
<dbReference type="GO" id="GO:0008265">
    <property type="term" value="F:molybdenum cofactor sulfurtransferase activity"/>
    <property type="evidence" value="ECO:0007669"/>
    <property type="project" value="UniProtKB-EC"/>
</dbReference>
<dbReference type="InterPro" id="IPR052353">
    <property type="entry name" value="Benzoxazolinone_Detox_Enz"/>
</dbReference>
<dbReference type="InterPro" id="IPR039261">
    <property type="entry name" value="FNR_nucleotide-bd"/>
</dbReference>
<dbReference type="Gene3D" id="2.40.33.20">
    <property type="entry name" value="PK beta-barrel domain-like"/>
    <property type="match status" value="1"/>
</dbReference>
<dbReference type="EMBL" id="JBEAAL010000043">
    <property type="protein sequence ID" value="MEQ1409399.1"/>
    <property type="molecule type" value="Genomic_DNA"/>
</dbReference>
<feature type="domain" description="FAD-binding FR-type" evidence="3">
    <location>
        <begin position="234"/>
        <end position="338"/>
    </location>
</feature>
<proteinExistence type="predicted"/>
<dbReference type="CDD" id="cd00207">
    <property type="entry name" value="fer2"/>
    <property type="match status" value="1"/>
</dbReference>
<dbReference type="EC" id="2.8.1.9" evidence="4"/>
<dbReference type="Gene3D" id="3.40.50.80">
    <property type="entry name" value="Nucleotide-binding domain of ferredoxin-NADP reductase (FNR) module"/>
    <property type="match status" value="1"/>
</dbReference>
<evidence type="ECO:0000313" key="5">
    <source>
        <dbReference type="Proteomes" id="UP001496627"/>
    </source>
</evidence>
<keyword evidence="5" id="KW-1185">Reference proteome</keyword>
<dbReference type="InterPro" id="IPR005302">
    <property type="entry name" value="MoCF_Sase_C"/>
</dbReference>